<sequence length="214" mass="23278">MALFRDMAGIPPLTASTTDSVLIIIDAQNEFTTPVSKTKNRYAHGVLKVSNVDSSRAVIKSLLEKYRATAKITGKQNVVHIVHRTPEGAPVFTSGTPLEDEFDELKPLKGEKVITKRFPSSFAETDLHEYLQSLGAKKIVLVGYMASNPTFKEAHVCVSTTARRAGELAYDIVIAQDGVGDRPLPGYSGEEIAKVALLELADFFGTLVLSQDIN</sequence>
<dbReference type="Proteomes" id="UP000242814">
    <property type="component" value="Unassembled WGS sequence"/>
</dbReference>
<comment type="caution">
    <text evidence="4">The sequence shown here is derived from an EMBL/GenBank/DDBJ whole genome shotgun (WGS) entry which is preliminary data.</text>
</comment>
<reference evidence="4 5" key="1">
    <citation type="submission" date="2016-06" db="EMBL/GenBank/DDBJ databases">
        <authorList>
            <person name="Kjaerup R.B."/>
            <person name="Dalgaard T.S."/>
            <person name="Juul-Madsen H.R."/>
        </authorList>
    </citation>
    <scope>NUCLEOTIDE SEQUENCE [LARGE SCALE GENOMIC DNA]</scope>
    <source>
        <strain evidence="4 5">Pb300</strain>
    </source>
</reference>
<dbReference type="AlphaFoldDB" id="A0A1D2JCV7"/>
<proteinExistence type="inferred from homology"/>
<protein>
    <recommendedName>
        <fullName evidence="3">Isochorismatase-like domain-containing protein</fullName>
    </recommendedName>
</protein>
<dbReference type="InterPro" id="IPR036380">
    <property type="entry name" value="Isochorismatase-like_sf"/>
</dbReference>
<evidence type="ECO:0000256" key="1">
    <source>
        <dbReference type="ARBA" id="ARBA00006336"/>
    </source>
</evidence>
<evidence type="ECO:0000256" key="2">
    <source>
        <dbReference type="ARBA" id="ARBA00022801"/>
    </source>
</evidence>
<keyword evidence="2" id="KW-0378">Hydrolase</keyword>
<dbReference type="VEuPathDB" id="FungiDB:PADG_07352"/>
<name>A0A1D2JCV7_PARBR</name>
<feature type="domain" description="Isochorismatase-like" evidence="3">
    <location>
        <begin position="20"/>
        <end position="189"/>
    </location>
</feature>
<dbReference type="InterPro" id="IPR050272">
    <property type="entry name" value="Isochorismatase-like_hydrls"/>
</dbReference>
<evidence type="ECO:0000313" key="5">
    <source>
        <dbReference type="Proteomes" id="UP000242814"/>
    </source>
</evidence>
<gene>
    <name evidence="4" type="ORF">ACO22_04622</name>
</gene>
<dbReference type="PANTHER" id="PTHR43540">
    <property type="entry name" value="PEROXYUREIDOACRYLATE/UREIDOACRYLATE AMIDOHYDROLASE-RELATED"/>
    <property type="match status" value="1"/>
</dbReference>
<dbReference type="SUPFAM" id="SSF52499">
    <property type="entry name" value="Isochorismatase-like hydrolases"/>
    <property type="match status" value="1"/>
</dbReference>
<dbReference type="InterPro" id="IPR000868">
    <property type="entry name" value="Isochorismatase-like_dom"/>
</dbReference>
<dbReference type="EMBL" id="LZYO01000188">
    <property type="protein sequence ID" value="ODH26404.1"/>
    <property type="molecule type" value="Genomic_DNA"/>
</dbReference>
<dbReference type="PANTHER" id="PTHR43540:SF15">
    <property type="entry name" value="BLR5631 PROTEIN"/>
    <property type="match status" value="1"/>
</dbReference>
<dbReference type="VEuPathDB" id="FungiDB:PABG_03902"/>
<dbReference type="Gene3D" id="3.40.50.850">
    <property type="entry name" value="Isochorismatase-like"/>
    <property type="match status" value="1"/>
</dbReference>
<organism evidence="4 5">
    <name type="scientific">Paracoccidioides brasiliensis</name>
    <dbReference type="NCBI Taxonomy" id="121759"/>
    <lineage>
        <taxon>Eukaryota</taxon>
        <taxon>Fungi</taxon>
        <taxon>Dikarya</taxon>
        <taxon>Ascomycota</taxon>
        <taxon>Pezizomycotina</taxon>
        <taxon>Eurotiomycetes</taxon>
        <taxon>Eurotiomycetidae</taxon>
        <taxon>Onygenales</taxon>
        <taxon>Ajellomycetaceae</taxon>
        <taxon>Paracoccidioides</taxon>
    </lineage>
</organism>
<evidence type="ECO:0000313" key="4">
    <source>
        <dbReference type="EMBL" id="ODH26404.1"/>
    </source>
</evidence>
<comment type="similarity">
    <text evidence="1">Belongs to the isochorismatase family.</text>
</comment>
<dbReference type="GO" id="GO:0016787">
    <property type="term" value="F:hydrolase activity"/>
    <property type="evidence" value="ECO:0007669"/>
    <property type="project" value="UniProtKB-KW"/>
</dbReference>
<evidence type="ECO:0000259" key="3">
    <source>
        <dbReference type="Pfam" id="PF00857"/>
    </source>
</evidence>
<dbReference type="Pfam" id="PF00857">
    <property type="entry name" value="Isochorismatase"/>
    <property type="match status" value="1"/>
</dbReference>
<accession>A0A1D2JCV7</accession>